<protein>
    <submittedName>
        <fullName evidence="2">Uncharacterized protein</fullName>
    </submittedName>
</protein>
<evidence type="ECO:0000313" key="2">
    <source>
        <dbReference type="EMBL" id="WOL06628.1"/>
    </source>
</evidence>
<dbReference type="Proteomes" id="UP001327560">
    <property type="component" value="Chromosome 5"/>
</dbReference>
<organism evidence="2 3">
    <name type="scientific">Canna indica</name>
    <name type="common">Indian-shot</name>
    <dbReference type="NCBI Taxonomy" id="4628"/>
    <lineage>
        <taxon>Eukaryota</taxon>
        <taxon>Viridiplantae</taxon>
        <taxon>Streptophyta</taxon>
        <taxon>Embryophyta</taxon>
        <taxon>Tracheophyta</taxon>
        <taxon>Spermatophyta</taxon>
        <taxon>Magnoliopsida</taxon>
        <taxon>Liliopsida</taxon>
        <taxon>Zingiberales</taxon>
        <taxon>Cannaceae</taxon>
        <taxon>Canna</taxon>
    </lineage>
</organism>
<reference evidence="2 3" key="1">
    <citation type="submission" date="2023-10" db="EMBL/GenBank/DDBJ databases">
        <title>Chromosome-scale genome assembly provides insights into flower coloration mechanisms of Canna indica.</title>
        <authorList>
            <person name="Li C."/>
        </authorList>
    </citation>
    <scope>NUCLEOTIDE SEQUENCE [LARGE SCALE GENOMIC DNA]</scope>
    <source>
        <tissue evidence="2">Flower</tissue>
    </source>
</reference>
<dbReference type="EMBL" id="CP136894">
    <property type="protein sequence ID" value="WOL06628.1"/>
    <property type="molecule type" value="Genomic_DNA"/>
</dbReference>
<keyword evidence="3" id="KW-1185">Reference proteome</keyword>
<accession>A0AAQ3QET1</accession>
<dbReference type="AlphaFoldDB" id="A0AAQ3QET1"/>
<feature type="compositionally biased region" description="Low complexity" evidence="1">
    <location>
        <begin position="85"/>
        <end position="95"/>
    </location>
</feature>
<sequence length="106" mass="11368">MTLLISGEVSMASIEVAGTRLKQNTKSEAEMECLTISTQREVEEESELVLEAQGSGDVTEAVQPRPLRSGEDVYGGGTPELALERTSSPSPTPRSQYPPFAGLELN</sequence>
<proteinExistence type="predicted"/>
<feature type="region of interest" description="Disordered" evidence="1">
    <location>
        <begin position="50"/>
        <end position="106"/>
    </location>
</feature>
<evidence type="ECO:0000256" key="1">
    <source>
        <dbReference type="SAM" id="MobiDB-lite"/>
    </source>
</evidence>
<gene>
    <name evidence="2" type="ORF">Cni_G15362</name>
</gene>
<name>A0AAQ3QET1_9LILI</name>
<evidence type="ECO:0000313" key="3">
    <source>
        <dbReference type="Proteomes" id="UP001327560"/>
    </source>
</evidence>